<dbReference type="EMBL" id="MG011689">
    <property type="protein sequence ID" value="AVK75193.1"/>
    <property type="molecule type" value="Genomic_DNA"/>
</dbReference>
<sequence length="341" mass="37618">MQNKAVHVRSDAHAVRTNGTGRKRRRRARRRPRPRQIAEGSAQDDMTVGLQVCLLDLPDEMLAAVVWWALQEPDTAKTVASLRGCCARLDAVCRTPLFQTSDVDPRLVPFACCDADEYDPTSTVSGDGRLISAAGLARAPRLRRQFVQTCVRYAIYSLMVTKPGTCVSNRGLDLVSFSSFARQRSPFPLLIHALTRSIHAPDHIEVCEYDDGCTKVCVEDRDAPKVFGAKPADLDDRTRGVINSTLAAAAICALSSAKAPPHERAIVADSVDLFEAYPDMVGRLCSTRPGFSCQAGHTRYLTRQATLDISSIVYPKQWDAICHRARRSPKPLTDFSFLSDE</sequence>
<feature type="region of interest" description="Disordered" evidence="1">
    <location>
        <begin position="1"/>
        <end position="42"/>
    </location>
</feature>
<dbReference type="RefSeq" id="YP_009483462.1">
    <property type="nucleotide sequence ID" value="NC_037667.1"/>
</dbReference>
<gene>
    <name evidence="2" type="ORF">pqer_cds_771</name>
</gene>
<protein>
    <submittedName>
        <fullName evidence="2">Uncharacterized protein</fullName>
    </submittedName>
</protein>
<feature type="compositionally biased region" description="Basic residues" evidence="1">
    <location>
        <begin position="21"/>
        <end position="34"/>
    </location>
</feature>
<proteinExistence type="predicted"/>
<name>A0A2U7U9S6_9VIRU</name>
<evidence type="ECO:0000256" key="1">
    <source>
        <dbReference type="SAM" id="MobiDB-lite"/>
    </source>
</evidence>
<dbReference type="GeneID" id="36844334"/>
<dbReference type="Proteomes" id="UP000248852">
    <property type="component" value="Segment"/>
</dbReference>
<organism evidence="2">
    <name type="scientific">Pandoravirus quercus</name>
    <dbReference type="NCBI Taxonomy" id="2107709"/>
    <lineage>
        <taxon>Viruses</taxon>
        <taxon>Pandoravirus</taxon>
    </lineage>
</organism>
<reference evidence="2" key="1">
    <citation type="journal article" date="2018" name="Nat. Commun.">
        <title>Diversity and evolution of the emerging Pandoraviridae family.</title>
        <authorList>
            <person name="Legendre M."/>
            <person name="Fabre E."/>
            <person name="Poirot O."/>
            <person name="Jeudy S."/>
            <person name="Lartigue A."/>
            <person name="Alempic J.M."/>
            <person name="Beucher L."/>
            <person name="Philippe N."/>
            <person name="Bertaux L."/>
            <person name="Christo-Foroux E."/>
            <person name="Labadie K."/>
            <person name="Coute Y."/>
            <person name="Abergel C."/>
            <person name="Claverie J.M."/>
        </authorList>
    </citation>
    <scope>NUCLEOTIDE SEQUENCE [LARGE SCALE GENOMIC DNA]</scope>
    <source>
        <strain evidence="2">Quercus</strain>
    </source>
</reference>
<evidence type="ECO:0000313" key="2">
    <source>
        <dbReference type="EMBL" id="AVK75193.1"/>
    </source>
</evidence>
<dbReference type="KEGG" id="vg:36844334"/>
<accession>A0A2U7U9S6</accession>